<reference evidence="2" key="1">
    <citation type="submission" date="2017-07" db="EMBL/GenBank/DDBJ databases">
        <title>The complete sequence of plasmid pMCR_SCKP-LL83.</title>
        <authorList>
            <person name="Liu L."/>
            <person name="Feng Y."/>
            <person name="Zong Z."/>
        </authorList>
    </citation>
    <scope>NUCLEOTIDE SEQUENCE</scope>
    <source>
        <strain evidence="2">SCKP-LL83</strain>
        <plasmid evidence="2">pMCR_SCKP-LL83</plasmid>
    </source>
</reference>
<name>A0A290DR19_KLEPN</name>
<dbReference type="RefSeq" id="WP_227528518.1">
    <property type="nucleotide sequence ID" value="NZ_NOKM01000028.1"/>
</dbReference>
<evidence type="ECO:0000256" key="1">
    <source>
        <dbReference type="SAM" id="SignalP"/>
    </source>
</evidence>
<keyword evidence="1" id="KW-0732">Signal</keyword>
<feature type="signal peptide" evidence="1">
    <location>
        <begin position="1"/>
        <end position="17"/>
    </location>
</feature>
<dbReference type="AlphaFoldDB" id="A0A290DR19"/>
<evidence type="ECO:0000313" key="2">
    <source>
        <dbReference type="EMBL" id="ATB17729.1"/>
    </source>
</evidence>
<proteinExistence type="predicted"/>
<dbReference type="EMBL" id="MF510496">
    <property type="protein sequence ID" value="ATB17729.1"/>
    <property type="molecule type" value="Genomic_DNA"/>
</dbReference>
<protein>
    <recommendedName>
        <fullName evidence="3">Superimmunity accessory function</fullName>
    </recommendedName>
</protein>
<evidence type="ECO:0008006" key="3">
    <source>
        <dbReference type="Google" id="ProtNLM"/>
    </source>
</evidence>
<sequence length="156" mass="17905">MRKLLLSLLFMAGTVNAASSVKEICTDYTKYLWQVYAFAINDYKSMRRSGFMLIRLFLVLSFLTFNVFADEVDFSKVDCNSVETRKALIEEYNEILSSYGITVVDSYNQKTIQKGINKLICYGAYQYSDGSSEYVIYKAYPNSLGELISEFKPINE</sequence>
<organism evidence="2">
    <name type="scientific">Klebsiella pneumoniae</name>
    <dbReference type="NCBI Taxonomy" id="573"/>
    <lineage>
        <taxon>Bacteria</taxon>
        <taxon>Pseudomonadati</taxon>
        <taxon>Pseudomonadota</taxon>
        <taxon>Gammaproteobacteria</taxon>
        <taxon>Enterobacterales</taxon>
        <taxon>Enterobacteriaceae</taxon>
        <taxon>Klebsiella/Raoultella group</taxon>
        <taxon>Klebsiella</taxon>
        <taxon>Klebsiella pneumoniae complex</taxon>
    </lineage>
</organism>
<geneLocation type="plasmid" evidence="2">
    <name>pMCR_SCKP-LL83</name>
</geneLocation>
<keyword evidence="2" id="KW-0614">Plasmid</keyword>
<accession>A0A290DR19</accession>
<gene>
    <name evidence="2" type="ORF">BHBPJHBE_00057</name>
</gene>
<feature type="chain" id="PRO_5012583829" description="Superimmunity accessory function" evidence="1">
    <location>
        <begin position="18"/>
        <end position="156"/>
    </location>
</feature>